<organism evidence="1 2">
    <name type="scientific">Austropuccinia psidii MF-1</name>
    <dbReference type="NCBI Taxonomy" id="1389203"/>
    <lineage>
        <taxon>Eukaryota</taxon>
        <taxon>Fungi</taxon>
        <taxon>Dikarya</taxon>
        <taxon>Basidiomycota</taxon>
        <taxon>Pucciniomycotina</taxon>
        <taxon>Pucciniomycetes</taxon>
        <taxon>Pucciniales</taxon>
        <taxon>Sphaerophragmiaceae</taxon>
        <taxon>Austropuccinia</taxon>
    </lineage>
</organism>
<gene>
    <name evidence="1" type="ORF">O181_123076</name>
</gene>
<proteinExistence type="predicted"/>
<keyword evidence="2" id="KW-1185">Reference proteome</keyword>
<protein>
    <submittedName>
        <fullName evidence="1">Uncharacterized protein</fullName>
    </submittedName>
</protein>
<accession>A0A9Q3KNJ6</accession>
<dbReference type="OrthoDB" id="2507171at2759"/>
<dbReference type="Proteomes" id="UP000765509">
    <property type="component" value="Unassembled WGS sequence"/>
</dbReference>
<sequence length="87" mass="10046">MTPNRHMSIWQIAFQEYRGNMTIVHKAGNAHKNADGLSRWALPNTPDNTSYVPTSAEPQIPIEGFNITDMGTEFFEEVREIYKQYKN</sequence>
<evidence type="ECO:0000313" key="2">
    <source>
        <dbReference type="Proteomes" id="UP000765509"/>
    </source>
</evidence>
<comment type="caution">
    <text evidence="1">The sequence shown here is derived from an EMBL/GenBank/DDBJ whole genome shotgun (WGS) entry which is preliminary data.</text>
</comment>
<name>A0A9Q3KNJ6_9BASI</name>
<reference evidence="1" key="1">
    <citation type="submission" date="2021-03" db="EMBL/GenBank/DDBJ databases">
        <title>Draft genome sequence of rust myrtle Austropuccinia psidii MF-1, a brazilian biotype.</title>
        <authorList>
            <person name="Quecine M.C."/>
            <person name="Pachon D.M.R."/>
            <person name="Bonatelli M.L."/>
            <person name="Correr F.H."/>
            <person name="Franceschini L.M."/>
            <person name="Leite T.F."/>
            <person name="Margarido G.R.A."/>
            <person name="Almeida C.A."/>
            <person name="Ferrarezi J.A."/>
            <person name="Labate C.A."/>
        </authorList>
    </citation>
    <scope>NUCLEOTIDE SEQUENCE</scope>
    <source>
        <strain evidence="1">MF-1</strain>
    </source>
</reference>
<dbReference type="AlphaFoldDB" id="A0A9Q3KNJ6"/>
<evidence type="ECO:0000313" key="1">
    <source>
        <dbReference type="EMBL" id="MBW0583361.1"/>
    </source>
</evidence>
<dbReference type="EMBL" id="AVOT02114947">
    <property type="protein sequence ID" value="MBW0583361.1"/>
    <property type="molecule type" value="Genomic_DNA"/>
</dbReference>